<reference evidence="1 2" key="1">
    <citation type="submission" date="2020-11" db="EMBL/GenBank/DDBJ databases">
        <authorList>
            <person name="Sun Q."/>
        </authorList>
    </citation>
    <scope>NUCLEOTIDE SEQUENCE [LARGE SCALE GENOMIC DNA]</scope>
    <source>
        <strain evidence="1 2">P8398</strain>
    </source>
</reference>
<dbReference type="RefSeq" id="WP_206089885.1">
    <property type="nucleotide sequence ID" value="NZ_CP065053.1"/>
</dbReference>
<accession>A0AA48WD61</accession>
<evidence type="ECO:0000313" key="1">
    <source>
        <dbReference type="EMBL" id="QPI50351.1"/>
    </source>
</evidence>
<protein>
    <submittedName>
        <fullName evidence="1">Uncharacterized protein</fullName>
    </submittedName>
</protein>
<sequence>MSATTKNKPGSAPRHSASELFDQLGILFNKPTALTSPDNFARELEKPFSALYAIPRHELDAVQTVLQALLSQIDTLIPVVARRALDKAAALHLPNRSPGMATGGGTHSPDEHASKLVGSAPDDIAALEEDMTVRAILDEVRRRKARPMSTRESVREGAGLMTSMRATSAATLRERIDKRELITSSEMQEKLGIRRQSISDAVKSGRLFAMVGPSGENYYPAFYADERFDRRAIEKVSKALGTLPASSKFFFFTTKLSTLQETPLQALEKGRVKEVLVAAASFALF</sequence>
<name>A0AA48WD61_9BURK</name>
<organism evidence="1 2">
    <name type="scientific">Massilia antarctica</name>
    <dbReference type="NCBI Taxonomy" id="2765360"/>
    <lineage>
        <taxon>Bacteria</taxon>
        <taxon>Pseudomonadati</taxon>
        <taxon>Pseudomonadota</taxon>
        <taxon>Betaproteobacteria</taxon>
        <taxon>Burkholderiales</taxon>
        <taxon>Oxalobacteraceae</taxon>
        <taxon>Telluria group</taxon>
        <taxon>Massilia</taxon>
    </lineage>
</organism>
<evidence type="ECO:0000313" key="2">
    <source>
        <dbReference type="Proteomes" id="UP000662888"/>
    </source>
</evidence>
<dbReference type="EMBL" id="CP065053">
    <property type="protein sequence ID" value="QPI50351.1"/>
    <property type="molecule type" value="Genomic_DNA"/>
</dbReference>
<keyword evidence="2" id="KW-1185">Reference proteome</keyword>
<dbReference type="Proteomes" id="UP000662888">
    <property type="component" value="Chromosome"/>
</dbReference>
<gene>
    <name evidence="1" type="ORF">IV454_01570</name>
</gene>
<proteinExistence type="predicted"/>